<evidence type="ECO:0000256" key="1">
    <source>
        <dbReference type="ARBA" id="ARBA00010333"/>
    </source>
</evidence>
<feature type="chain" id="PRO_5032923725" evidence="3">
    <location>
        <begin position="19"/>
        <end position="263"/>
    </location>
</feature>
<feature type="domain" description="Solute-binding protein family 3/N-terminal" evidence="4">
    <location>
        <begin position="27"/>
        <end position="252"/>
    </location>
</feature>
<reference evidence="5 6" key="1">
    <citation type="submission" date="2020-08" db="EMBL/GenBank/DDBJ databases">
        <title>Genomic Encyclopedia of Type Strains, Phase III (KMG-III): the genomes of soil and plant-associated and newly described type strains.</title>
        <authorList>
            <person name="Whitman W."/>
        </authorList>
    </citation>
    <scope>NUCLEOTIDE SEQUENCE [LARGE SCALE GENOMIC DNA]</scope>
    <source>
        <strain evidence="5 6">CECT 8571</strain>
    </source>
</reference>
<keyword evidence="2 3" id="KW-0732">Signal</keyword>
<proteinExistence type="inferred from homology"/>
<dbReference type="PANTHER" id="PTHR35936:SF6">
    <property type="entry name" value="AMINO ACID ABC TRANSPORTER SUBSTRATE-BINDING PAAT FAMILY PROTEIN"/>
    <property type="match status" value="1"/>
</dbReference>
<evidence type="ECO:0000259" key="4">
    <source>
        <dbReference type="SMART" id="SM00062"/>
    </source>
</evidence>
<gene>
    <name evidence="5" type="ORF">FHS30_001051</name>
</gene>
<dbReference type="Gene3D" id="3.40.190.10">
    <property type="entry name" value="Periplasmic binding protein-like II"/>
    <property type="match status" value="2"/>
</dbReference>
<evidence type="ECO:0000313" key="5">
    <source>
        <dbReference type="EMBL" id="MBB3167875.1"/>
    </source>
</evidence>
<dbReference type="EMBL" id="JACHXZ010000001">
    <property type="protein sequence ID" value="MBB3167875.1"/>
    <property type="molecule type" value="Genomic_DNA"/>
</dbReference>
<name>A0A839UR71_9GAMM</name>
<evidence type="ECO:0000313" key="6">
    <source>
        <dbReference type="Proteomes" id="UP000559987"/>
    </source>
</evidence>
<dbReference type="Proteomes" id="UP000559987">
    <property type="component" value="Unassembled WGS sequence"/>
</dbReference>
<feature type="signal peptide" evidence="3">
    <location>
        <begin position="1"/>
        <end position="18"/>
    </location>
</feature>
<dbReference type="SUPFAM" id="SSF53850">
    <property type="entry name" value="Periplasmic binding protein-like II"/>
    <property type="match status" value="1"/>
</dbReference>
<evidence type="ECO:0000256" key="3">
    <source>
        <dbReference type="SAM" id="SignalP"/>
    </source>
</evidence>
<dbReference type="PANTHER" id="PTHR35936">
    <property type="entry name" value="MEMBRANE-BOUND LYTIC MUREIN TRANSGLYCOSYLASE F"/>
    <property type="match status" value="1"/>
</dbReference>
<dbReference type="AlphaFoldDB" id="A0A839UR71"/>
<accession>A0A839UR71</accession>
<keyword evidence="6" id="KW-1185">Reference proteome</keyword>
<dbReference type="Pfam" id="PF00497">
    <property type="entry name" value="SBP_bac_3"/>
    <property type="match status" value="1"/>
</dbReference>
<organism evidence="5 6">
    <name type="scientific">Simiduia aestuariiviva</name>
    <dbReference type="NCBI Taxonomy" id="1510459"/>
    <lineage>
        <taxon>Bacteria</taxon>
        <taxon>Pseudomonadati</taxon>
        <taxon>Pseudomonadota</taxon>
        <taxon>Gammaproteobacteria</taxon>
        <taxon>Cellvibrionales</taxon>
        <taxon>Cellvibrionaceae</taxon>
        <taxon>Simiduia</taxon>
    </lineage>
</organism>
<dbReference type="RefSeq" id="WP_183908958.1">
    <property type="nucleotide sequence ID" value="NZ_JACHXZ010000001.1"/>
</dbReference>
<evidence type="ECO:0000256" key="2">
    <source>
        <dbReference type="ARBA" id="ARBA00022729"/>
    </source>
</evidence>
<comment type="similarity">
    <text evidence="1">Belongs to the bacterial solute-binding protein 3 family.</text>
</comment>
<dbReference type="InterPro" id="IPR001638">
    <property type="entry name" value="Solute-binding_3/MltF_N"/>
</dbReference>
<protein>
    <submittedName>
        <fullName evidence="5">ABC-type amino acid transport substrate-binding protein</fullName>
    </submittedName>
</protein>
<comment type="caution">
    <text evidence="5">The sequence shown here is derived from an EMBL/GenBank/DDBJ whole genome shotgun (WGS) entry which is preliminary data.</text>
</comment>
<dbReference type="SMART" id="SM00062">
    <property type="entry name" value="PBPb"/>
    <property type="match status" value="1"/>
</dbReference>
<sequence>MRLAFMLFAALLVQFAEAKPTSTNKQPLVIAYGGYAEEPYVFMHNNQVSGGVYWDLAELISERLARPVIFRRVPRKRIEQYLASGKVHVMLLGHPTWVQKPEALEWTSTLIREYNQLVQAKGRTFTVNSLDDLVGKRVGMILGYHYRGLSDEPYRSTVVRDDAKDVEANFKRLAQGRLDALLDSNILIAYFLQQHQAHDRFEVVTSWNIPYDTVSGISPKSPVSAAQLSEVYQQLHREGKIDAMLERYLNAPTPRLVDKKTAP</sequence>